<evidence type="ECO:0008006" key="3">
    <source>
        <dbReference type="Google" id="ProtNLM"/>
    </source>
</evidence>
<evidence type="ECO:0000313" key="2">
    <source>
        <dbReference type="Proteomes" id="UP000320176"/>
    </source>
</evidence>
<dbReference type="Pfam" id="PF13620">
    <property type="entry name" value="CarboxypepD_reg"/>
    <property type="match status" value="1"/>
</dbReference>
<name>A0A5C6BB27_9BACT</name>
<comment type="caution">
    <text evidence="1">The sequence shown here is derived from an EMBL/GenBank/DDBJ whole genome shotgun (WGS) entry which is preliminary data.</text>
</comment>
<accession>A0A5C6BB27</accession>
<dbReference type="SUPFAM" id="SSF49464">
    <property type="entry name" value="Carboxypeptidase regulatory domain-like"/>
    <property type="match status" value="1"/>
</dbReference>
<dbReference type="AlphaFoldDB" id="A0A5C6BB27"/>
<dbReference type="RefSeq" id="WP_197454293.1">
    <property type="nucleotide sequence ID" value="NZ_CP151726.1"/>
</dbReference>
<evidence type="ECO:0000313" key="1">
    <source>
        <dbReference type="EMBL" id="TWU08466.1"/>
    </source>
</evidence>
<sequence>MNQSTNQPTSQAPTRQRRLGRLPWLEQTWRNILRIEPIWLGLFLTVGLMLQSPTVAQSSSPETASKPDSEPTLLRFSGHCVDEAGHPVANARVRFLYHSHHHDIAHVIADLTCESDGRYEWVQPDPSDPETVVEFMADGYWSIVATAPTHATMVRQYRPYAEISQSELMLKAASMLVGVILDDNGKPVSGATISRPVGLPKDLGIMSATSDPTGKFKLTGLSAWEGQRGAWSHLIVEHPDHGSSHHKYSSVPQVLRIKLPPTGIVSGKVIDRVTNMPVANVLVTAFEAESRLTTKTSTDDQGHYRLTLAEGMYEFSVSMAERMLQSSQTLPVLGNTTRDSFDLVMVKGGYINGAIATRDEIPAGLRIAVLGANSSPSKSTAPAPVQADGSFRLHVPPGTHHIHATNGIASANVTVKDGEETHVMLVPGKHEPKPAARRPGLAGMQANDEAMARAKLEQARNAFKIKLDQATVPQRTTMATELFEQLKWQCANRETRFQTPWLLTMCQLAELGEDAVPVLTDQLKSADDHMTIRCIAFLLRAIGDQRAVPALIEAIPKTVRFSGSDMGLRETTPELIAFAQKHDLDKTDEPGEYGFGRPLREVFGALESLTGQDFGQNEINFCEWNGDEPESIRRRKLQLFQRTANHWATWWNELPESDKIDHWTREIPIIELESIDDQTIAPDAPLRLTATQSGMIIGPPSERGEHAPNFIDLETGRMAKLPERFRNAESLQDEIDAWARDEGFDLMGIEAKPDSGPPYYTIRTINATAFELPAEHWREPPAVLSLEHLQSISKPTAETLTPTSDAPPAKSKGVFLVITGEGIPFLLHVGVEVREYFNQQNRAVRNEDAELLPVGFHHGRRFSRELLIPVE</sequence>
<dbReference type="EMBL" id="SJPN01000001">
    <property type="protein sequence ID" value="TWU08466.1"/>
    <property type="molecule type" value="Genomic_DNA"/>
</dbReference>
<dbReference type="Gene3D" id="2.60.40.1120">
    <property type="entry name" value="Carboxypeptidase-like, regulatory domain"/>
    <property type="match status" value="1"/>
</dbReference>
<dbReference type="Proteomes" id="UP000320176">
    <property type="component" value="Unassembled WGS sequence"/>
</dbReference>
<gene>
    <name evidence="1" type="ORF">Pla52n_10490</name>
</gene>
<protein>
    <recommendedName>
        <fullName evidence="3">Nickel uptake substrate-specific transmembrane region</fullName>
    </recommendedName>
</protein>
<dbReference type="InterPro" id="IPR008969">
    <property type="entry name" value="CarboxyPept-like_regulatory"/>
</dbReference>
<proteinExistence type="predicted"/>
<organism evidence="1 2">
    <name type="scientific">Stieleria varia</name>
    <dbReference type="NCBI Taxonomy" id="2528005"/>
    <lineage>
        <taxon>Bacteria</taxon>
        <taxon>Pseudomonadati</taxon>
        <taxon>Planctomycetota</taxon>
        <taxon>Planctomycetia</taxon>
        <taxon>Pirellulales</taxon>
        <taxon>Pirellulaceae</taxon>
        <taxon>Stieleria</taxon>
    </lineage>
</organism>
<keyword evidence="2" id="KW-1185">Reference proteome</keyword>
<reference evidence="1 2" key="1">
    <citation type="submission" date="2019-02" db="EMBL/GenBank/DDBJ databases">
        <title>Deep-cultivation of Planctomycetes and their phenomic and genomic characterization uncovers novel biology.</title>
        <authorList>
            <person name="Wiegand S."/>
            <person name="Jogler M."/>
            <person name="Boedeker C."/>
            <person name="Pinto D."/>
            <person name="Vollmers J."/>
            <person name="Rivas-Marin E."/>
            <person name="Kohn T."/>
            <person name="Peeters S.H."/>
            <person name="Heuer A."/>
            <person name="Rast P."/>
            <person name="Oberbeckmann S."/>
            <person name="Bunk B."/>
            <person name="Jeske O."/>
            <person name="Meyerdierks A."/>
            <person name="Storesund J.E."/>
            <person name="Kallscheuer N."/>
            <person name="Luecker S."/>
            <person name="Lage O.M."/>
            <person name="Pohl T."/>
            <person name="Merkel B.J."/>
            <person name="Hornburger P."/>
            <person name="Mueller R.-W."/>
            <person name="Bruemmer F."/>
            <person name="Labrenz M."/>
            <person name="Spormann A.M."/>
            <person name="Op Den Camp H."/>
            <person name="Overmann J."/>
            <person name="Amann R."/>
            <person name="Jetten M.S.M."/>
            <person name="Mascher T."/>
            <person name="Medema M.H."/>
            <person name="Devos D.P."/>
            <person name="Kaster A.-K."/>
            <person name="Ovreas L."/>
            <person name="Rohde M."/>
            <person name="Galperin M.Y."/>
            <person name="Jogler C."/>
        </authorList>
    </citation>
    <scope>NUCLEOTIDE SEQUENCE [LARGE SCALE GENOMIC DNA]</scope>
    <source>
        <strain evidence="1 2">Pla52n</strain>
    </source>
</reference>